<dbReference type="KEGG" id="gaz:Pan241w_17310"/>
<keyword evidence="3" id="KW-0378">Hydrolase</keyword>
<accession>A0A517RCQ4</accession>
<dbReference type="InterPro" id="IPR001932">
    <property type="entry name" value="PPM-type_phosphatase-like_dom"/>
</dbReference>
<dbReference type="InterPro" id="IPR036457">
    <property type="entry name" value="PPM-type-like_dom_sf"/>
</dbReference>
<protein>
    <submittedName>
        <fullName evidence="3">Serine/threonine phosphatase stp</fullName>
        <ecNumber evidence="3">3.1.3.16</ecNumber>
    </submittedName>
</protein>
<gene>
    <name evidence="3" type="primary">stp_2</name>
    <name evidence="3" type="ORF">Pan241w_17310</name>
</gene>
<dbReference type="OrthoDB" id="9801841at2"/>
<dbReference type="GO" id="GO:0004722">
    <property type="term" value="F:protein serine/threonine phosphatase activity"/>
    <property type="evidence" value="ECO:0007669"/>
    <property type="project" value="UniProtKB-EC"/>
</dbReference>
<feature type="domain" description="PPM-type phosphatase" evidence="2">
    <location>
        <begin position="34"/>
        <end position="274"/>
    </location>
</feature>
<sequence>MTGKMDCYGLTHTGPQQLPNQDQFLIADLEKSMRIHLSSLSLDNHSRLFGNSQAKLLMVADGTGNSETGDLASRLATDSITRYFLNNMPWFLQWDEDSDDDMCDALINAFEQCQKRMETDVQEHPERAGMGASLTLAYIVWPQLYVVHTGHTRCFLYRQSNLHQLTRDHSLAERLVTNGTLEEDEVPEIWQNLLLNSIGGDGDSVLNPDICKMQIQMGDALLLCTDGLTKHVPDSVISEILGQDTMADDTCVRLLSEVEAHEGTENATVVVARFLDIGDQDVTMIDSLDVETGNTQPPPKAKKMKTQPKPIAGKHNG</sequence>
<dbReference type="Proteomes" id="UP000317171">
    <property type="component" value="Chromosome"/>
</dbReference>
<dbReference type="PROSITE" id="PS51746">
    <property type="entry name" value="PPM_2"/>
    <property type="match status" value="1"/>
</dbReference>
<evidence type="ECO:0000313" key="4">
    <source>
        <dbReference type="Proteomes" id="UP000317171"/>
    </source>
</evidence>
<proteinExistence type="predicted"/>
<dbReference type="SMART" id="SM00331">
    <property type="entry name" value="PP2C_SIG"/>
    <property type="match status" value="1"/>
</dbReference>
<evidence type="ECO:0000256" key="1">
    <source>
        <dbReference type="SAM" id="MobiDB-lite"/>
    </source>
</evidence>
<dbReference type="Pfam" id="PF13672">
    <property type="entry name" value="PP2C_2"/>
    <property type="match status" value="1"/>
</dbReference>
<feature type="region of interest" description="Disordered" evidence="1">
    <location>
        <begin position="289"/>
        <end position="317"/>
    </location>
</feature>
<dbReference type="Gene3D" id="3.60.40.10">
    <property type="entry name" value="PPM-type phosphatase domain"/>
    <property type="match status" value="1"/>
</dbReference>
<dbReference type="EMBL" id="CP036269">
    <property type="protein sequence ID" value="QDT41668.1"/>
    <property type="molecule type" value="Genomic_DNA"/>
</dbReference>
<dbReference type="RefSeq" id="WP_145213641.1">
    <property type="nucleotide sequence ID" value="NZ_CP036269.1"/>
</dbReference>
<dbReference type="PANTHER" id="PTHR47992">
    <property type="entry name" value="PROTEIN PHOSPHATASE"/>
    <property type="match status" value="1"/>
</dbReference>
<dbReference type="AlphaFoldDB" id="A0A517RCQ4"/>
<organism evidence="3 4">
    <name type="scientific">Gimesia alba</name>
    <dbReference type="NCBI Taxonomy" id="2527973"/>
    <lineage>
        <taxon>Bacteria</taxon>
        <taxon>Pseudomonadati</taxon>
        <taxon>Planctomycetota</taxon>
        <taxon>Planctomycetia</taxon>
        <taxon>Planctomycetales</taxon>
        <taxon>Planctomycetaceae</taxon>
        <taxon>Gimesia</taxon>
    </lineage>
</organism>
<dbReference type="CDD" id="cd00143">
    <property type="entry name" value="PP2Cc"/>
    <property type="match status" value="1"/>
</dbReference>
<name>A0A517RCQ4_9PLAN</name>
<dbReference type="EC" id="3.1.3.16" evidence="3"/>
<dbReference type="SMART" id="SM00332">
    <property type="entry name" value="PP2Cc"/>
    <property type="match status" value="1"/>
</dbReference>
<keyword evidence="4" id="KW-1185">Reference proteome</keyword>
<evidence type="ECO:0000313" key="3">
    <source>
        <dbReference type="EMBL" id="QDT41668.1"/>
    </source>
</evidence>
<dbReference type="SUPFAM" id="SSF81606">
    <property type="entry name" value="PP2C-like"/>
    <property type="match status" value="1"/>
</dbReference>
<evidence type="ECO:0000259" key="2">
    <source>
        <dbReference type="PROSITE" id="PS51746"/>
    </source>
</evidence>
<reference evidence="3 4" key="1">
    <citation type="submission" date="2019-02" db="EMBL/GenBank/DDBJ databases">
        <title>Deep-cultivation of Planctomycetes and their phenomic and genomic characterization uncovers novel biology.</title>
        <authorList>
            <person name="Wiegand S."/>
            <person name="Jogler M."/>
            <person name="Boedeker C."/>
            <person name="Pinto D."/>
            <person name="Vollmers J."/>
            <person name="Rivas-Marin E."/>
            <person name="Kohn T."/>
            <person name="Peeters S.H."/>
            <person name="Heuer A."/>
            <person name="Rast P."/>
            <person name="Oberbeckmann S."/>
            <person name="Bunk B."/>
            <person name="Jeske O."/>
            <person name="Meyerdierks A."/>
            <person name="Storesund J.E."/>
            <person name="Kallscheuer N."/>
            <person name="Luecker S."/>
            <person name="Lage O.M."/>
            <person name="Pohl T."/>
            <person name="Merkel B.J."/>
            <person name="Hornburger P."/>
            <person name="Mueller R.-W."/>
            <person name="Bruemmer F."/>
            <person name="Labrenz M."/>
            <person name="Spormann A.M."/>
            <person name="Op den Camp H."/>
            <person name="Overmann J."/>
            <person name="Amann R."/>
            <person name="Jetten M.S.M."/>
            <person name="Mascher T."/>
            <person name="Medema M.H."/>
            <person name="Devos D.P."/>
            <person name="Kaster A.-K."/>
            <person name="Ovreas L."/>
            <person name="Rohde M."/>
            <person name="Galperin M.Y."/>
            <person name="Jogler C."/>
        </authorList>
    </citation>
    <scope>NUCLEOTIDE SEQUENCE [LARGE SCALE GENOMIC DNA]</scope>
    <source>
        <strain evidence="3 4">Pan241w</strain>
    </source>
</reference>
<dbReference type="InterPro" id="IPR015655">
    <property type="entry name" value="PP2C"/>
</dbReference>